<organism evidence="2 3">
    <name type="scientific">Mucilaginibacter sabulilitoris</name>
    <dbReference type="NCBI Taxonomy" id="1173583"/>
    <lineage>
        <taxon>Bacteria</taxon>
        <taxon>Pseudomonadati</taxon>
        <taxon>Bacteroidota</taxon>
        <taxon>Sphingobacteriia</taxon>
        <taxon>Sphingobacteriales</taxon>
        <taxon>Sphingobacteriaceae</taxon>
        <taxon>Mucilaginibacter</taxon>
    </lineage>
</organism>
<sequence>MAYNEVLTNRVREALADRPVVDEVKMFQGVCFMVDDKMCVCVNDQGLLCRIGREQALTELEKGDCRQMMNGGRVMKDFVYVDMENLQSAKNFDHWINLALQFNKVAKPSKKKKN</sequence>
<feature type="domain" description="TfoX N-terminal" evidence="1">
    <location>
        <begin position="14"/>
        <end position="102"/>
    </location>
</feature>
<dbReference type="RefSeq" id="WP_321564168.1">
    <property type="nucleotide sequence ID" value="NZ_CP139558.1"/>
</dbReference>
<dbReference type="Proteomes" id="UP001324380">
    <property type="component" value="Chromosome"/>
</dbReference>
<dbReference type="SUPFAM" id="SSF159894">
    <property type="entry name" value="YgaC/TfoX-N like"/>
    <property type="match status" value="1"/>
</dbReference>
<dbReference type="Gene3D" id="3.30.1460.30">
    <property type="entry name" value="YgaC/TfoX-N like chaperone"/>
    <property type="match status" value="1"/>
</dbReference>
<dbReference type="Pfam" id="PF04993">
    <property type="entry name" value="TfoX_N"/>
    <property type="match status" value="1"/>
</dbReference>
<protein>
    <submittedName>
        <fullName evidence="2">TfoX/Sxy family protein</fullName>
    </submittedName>
</protein>
<evidence type="ECO:0000313" key="3">
    <source>
        <dbReference type="Proteomes" id="UP001324380"/>
    </source>
</evidence>
<evidence type="ECO:0000259" key="1">
    <source>
        <dbReference type="Pfam" id="PF04993"/>
    </source>
</evidence>
<gene>
    <name evidence="2" type="ORF">SNE25_05900</name>
</gene>
<dbReference type="InterPro" id="IPR007076">
    <property type="entry name" value="TfoX_N"/>
</dbReference>
<dbReference type="EMBL" id="CP139558">
    <property type="protein sequence ID" value="WPU95056.1"/>
    <property type="molecule type" value="Genomic_DNA"/>
</dbReference>
<proteinExistence type="predicted"/>
<evidence type="ECO:0000313" key="2">
    <source>
        <dbReference type="EMBL" id="WPU95056.1"/>
    </source>
</evidence>
<keyword evidence="3" id="KW-1185">Reference proteome</keyword>
<accession>A0ABZ0TQE7</accession>
<reference evidence="2 3" key="1">
    <citation type="submission" date="2023-11" db="EMBL/GenBank/DDBJ databases">
        <title>Analysis of the Genomes of Mucilaginibacter gossypii cycad 4 and M. sabulilitoris SNA2: microbes with the potential for plant growth promotion.</title>
        <authorList>
            <person name="Hirsch A.M."/>
            <person name="Humm E."/>
            <person name="Rubbi M."/>
            <person name="Del Vecchio G."/>
            <person name="Ha S.M."/>
            <person name="Pellegrini M."/>
            <person name="Gunsalus R.P."/>
        </authorList>
    </citation>
    <scope>NUCLEOTIDE SEQUENCE [LARGE SCALE GENOMIC DNA]</scope>
    <source>
        <strain evidence="2 3">SNA2</strain>
    </source>
</reference>
<name>A0ABZ0TQE7_9SPHI</name>